<protein>
    <submittedName>
        <fullName evidence="1">Uncharacterized protein</fullName>
    </submittedName>
</protein>
<dbReference type="EMBL" id="CP099490">
    <property type="protein sequence ID" value="USQ77473.1"/>
    <property type="molecule type" value="Genomic_DNA"/>
</dbReference>
<gene>
    <name evidence="1" type="ORF">NF557_06050</name>
</gene>
<dbReference type="Proteomes" id="UP001056535">
    <property type="component" value="Chromosome"/>
</dbReference>
<name>A0ABY4YKZ2_9MICO</name>
<keyword evidence="2" id="KW-1185">Reference proteome</keyword>
<accession>A0ABY4YKZ2</accession>
<proteinExistence type="predicted"/>
<reference evidence="1" key="1">
    <citation type="submission" date="2022-06" db="EMBL/GenBank/DDBJ databases">
        <title>Ornithinimicrobium JY.X270.</title>
        <authorList>
            <person name="Huang Y."/>
        </authorList>
    </citation>
    <scope>NUCLEOTIDE SEQUENCE</scope>
    <source>
        <strain evidence="1">JY.X270</strain>
    </source>
</reference>
<evidence type="ECO:0000313" key="1">
    <source>
        <dbReference type="EMBL" id="USQ77473.1"/>
    </source>
</evidence>
<sequence>MNPNGVAEAGVALLDLSTGVEEFVAGHPAYLMGVRHHSPALAACVPALPQAAAPDTLAVETAE</sequence>
<organism evidence="1 2">
    <name type="scientific">Ornithinimicrobium cryptoxanthini</name>
    <dbReference type="NCBI Taxonomy" id="2934161"/>
    <lineage>
        <taxon>Bacteria</taxon>
        <taxon>Bacillati</taxon>
        <taxon>Actinomycetota</taxon>
        <taxon>Actinomycetes</taxon>
        <taxon>Micrococcales</taxon>
        <taxon>Ornithinimicrobiaceae</taxon>
        <taxon>Ornithinimicrobium</taxon>
    </lineage>
</organism>
<evidence type="ECO:0000313" key="2">
    <source>
        <dbReference type="Proteomes" id="UP001056535"/>
    </source>
</evidence>
<dbReference type="RefSeq" id="WP_252622637.1">
    <property type="nucleotide sequence ID" value="NZ_CP099490.1"/>
</dbReference>